<evidence type="ECO:0000313" key="2">
    <source>
        <dbReference type="Proteomes" id="UP000751190"/>
    </source>
</evidence>
<evidence type="ECO:0000313" key="1">
    <source>
        <dbReference type="EMBL" id="KAG8471029.1"/>
    </source>
</evidence>
<protein>
    <submittedName>
        <fullName evidence="1">Uncharacterized protein</fullName>
    </submittedName>
</protein>
<dbReference type="SUPFAM" id="SSF51197">
    <property type="entry name" value="Clavaminate synthase-like"/>
    <property type="match status" value="1"/>
</dbReference>
<comment type="caution">
    <text evidence="1">The sequence shown here is derived from an EMBL/GenBank/DDBJ whole genome shotgun (WGS) entry which is preliminary data.</text>
</comment>
<reference evidence="1" key="1">
    <citation type="submission" date="2021-05" db="EMBL/GenBank/DDBJ databases">
        <title>The genome of the haptophyte Pavlova lutheri (Diacronema luteri, Pavlovales) - a model for lipid biosynthesis in eukaryotic algae.</title>
        <authorList>
            <person name="Hulatt C.J."/>
            <person name="Posewitz M.C."/>
        </authorList>
    </citation>
    <scope>NUCLEOTIDE SEQUENCE</scope>
    <source>
        <strain evidence="1">NIVA-4/92</strain>
    </source>
</reference>
<name>A0A8J5XUU8_DIALT</name>
<dbReference type="EMBL" id="JAGTXO010000001">
    <property type="protein sequence ID" value="KAG8471029.1"/>
    <property type="molecule type" value="Genomic_DNA"/>
</dbReference>
<proteinExistence type="predicted"/>
<accession>A0A8J5XUU8</accession>
<sequence>MSQLNERRQAHMCGARGLHDAAAQLLLRNGVEINAAGIDFTPAILRGRLPSDDVPRLLNQTAPLLELYIPALRNLSKFAPRRVLFNDPQHMLVHARRFLEIDVPVMYAPAHVADAILGTDSRARGLYETMQRDGVARVERFDGLDVAALRAVAVPILDRMKQDSLASIWKRASVASQPIMHEWLTRNLSLRRALGAYIAPALGKPLSLSAMSLMYVRVAGGLTSYDRFPPALWHNDRTGRRIKVIIFLNPVSSISGRPTRVALGSHRILHFSRLGYVDSRYDDAWIHEHYEVATIGGEAGGGLVLDVNALHRASLTGETRDAVVVEMIAPQTCACLAQRPPYLTFDCDEKTIRQNKCC</sequence>
<gene>
    <name evidence="1" type="ORF">KFE25_009450</name>
</gene>
<dbReference type="Proteomes" id="UP000751190">
    <property type="component" value="Unassembled WGS sequence"/>
</dbReference>
<dbReference type="Gene3D" id="2.60.120.620">
    <property type="entry name" value="q2cbj1_9rhob like domain"/>
    <property type="match status" value="1"/>
</dbReference>
<dbReference type="AlphaFoldDB" id="A0A8J5XUU8"/>
<organism evidence="1 2">
    <name type="scientific">Diacronema lutheri</name>
    <name type="common">Unicellular marine alga</name>
    <name type="synonym">Monochrysis lutheri</name>
    <dbReference type="NCBI Taxonomy" id="2081491"/>
    <lineage>
        <taxon>Eukaryota</taxon>
        <taxon>Haptista</taxon>
        <taxon>Haptophyta</taxon>
        <taxon>Pavlovophyceae</taxon>
        <taxon>Pavlovales</taxon>
        <taxon>Pavlovaceae</taxon>
        <taxon>Diacronema</taxon>
    </lineage>
</organism>
<keyword evidence="2" id="KW-1185">Reference proteome</keyword>